<dbReference type="PROSITE" id="PS00211">
    <property type="entry name" value="ABC_TRANSPORTER_1"/>
    <property type="match status" value="1"/>
</dbReference>
<keyword evidence="1" id="KW-0813">Transport</keyword>
<dbReference type="InterPro" id="IPR017911">
    <property type="entry name" value="MacB-like_ATP-bd"/>
</dbReference>
<feature type="region of interest" description="Disordered" evidence="4">
    <location>
        <begin position="247"/>
        <end position="285"/>
    </location>
</feature>
<dbReference type="GO" id="GO:0016887">
    <property type="term" value="F:ATP hydrolysis activity"/>
    <property type="evidence" value="ECO:0007669"/>
    <property type="project" value="InterPro"/>
</dbReference>
<sequence length="285" mass="30380">MDTPDSMVARVDGATKTYGSGSNRVIALDDVTVGIPAGRFTAIMGPSGSGKSTLMHVMAGLDTVTGGRVFLGDTEISGMGDAELTVLRRRRVGFVFQSFNLVPTLDVRANILLPFEIDGRRPTLPQREWIDGLIDLLGLGDRLTHRPHELSGGQQQRVAIVRALATRPDLVFADEPTGNLDSRTGREVLGVLQEASRSYGQSIAMVTHDPVAASYADRIVFLADGRVVAERERSSAEEVSAFMLGMEAHGMGSPGGESRGPDPRGLESQGIDSQGMDPQGLEAHA</sequence>
<dbReference type="SUPFAM" id="SSF52540">
    <property type="entry name" value="P-loop containing nucleoside triphosphate hydrolases"/>
    <property type="match status" value="1"/>
</dbReference>
<evidence type="ECO:0000313" key="7">
    <source>
        <dbReference type="Proteomes" id="UP000578352"/>
    </source>
</evidence>
<dbReference type="CDD" id="cd03255">
    <property type="entry name" value="ABC_MJ0796_LolCDE_FtsE"/>
    <property type="match status" value="1"/>
</dbReference>
<dbReference type="RefSeq" id="WP_179605978.1">
    <property type="nucleotide sequence ID" value="NZ_BAABEH010000001.1"/>
</dbReference>
<evidence type="ECO:0000256" key="4">
    <source>
        <dbReference type="SAM" id="MobiDB-lite"/>
    </source>
</evidence>
<dbReference type="PANTHER" id="PTHR24220">
    <property type="entry name" value="IMPORT ATP-BINDING PROTEIN"/>
    <property type="match status" value="1"/>
</dbReference>
<reference evidence="6 7" key="1">
    <citation type="submission" date="2020-07" db="EMBL/GenBank/DDBJ databases">
        <title>Sequencing the genomes of 1000 actinobacteria strains.</title>
        <authorList>
            <person name="Klenk H.-P."/>
        </authorList>
    </citation>
    <scope>NUCLEOTIDE SEQUENCE [LARGE SCALE GENOMIC DNA]</scope>
    <source>
        <strain evidence="6 7">DSM 15165</strain>
    </source>
</reference>
<dbReference type="PANTHER" id="PTHR24220:SF685">
    <property type="entry name" value="ABC TRANSPORTER RELATED"/>
    <property type="match status" value="1"/>
</dbReference>
<dbReference type="InterPro" id="IPR003439">
    <property type="entry name" value="ABC_transporter-like_ATP-bd"/>
</dbReference>
<evidence type="ECO:0000259" key="5">
    <source>
        <dbReference type="PROSITE" id="PS50893"/>
    </source>
</evidence>
<dbReference type="Proteomes" id="UP000578352">
    <property type="component" value="Unassembled WGS sequence"/>
</dbReference>
<dbReference type="Gene3D" id="3.40.50.300">
    <property type="entry name" value="P-loop containing nucleotide triphosphate hydrolases"/>
    <property type="match status" value="1"/>
</dbReference>
<dbReference type="GO" id="GO:0005886">
    <property type="term" value="C:plasma membrane"/>
    <property type="evidence" value="ECO:0007669"/>
    <property type="project" value="TreeGrafter"/>
</dbReference>
<dbReference type="InterPro" id="IPR017871">
    <property type="entry name" value="ABC_transporter-like_CS"/>
</dbReference>
<dbReference type="GO" id="GO:0005524">
    <property type="term" value="F:ATP binding"/>
    <property type="evidence" value="ECO:0007669"/>
    <property type="project" value="UniProtKB-KW"/>
</dbReference>
<dbReference type="InterPro" id="IPR015854">
    <property type="entry name" value="ABC_transpr_LolD-like"/>
</dbReference>
<evidence type="ECO:0000256" key="1">
    <source>
        <dbReference type="ARBA" id="ARBA00022448"/>
    </source>
</evidence>
<dbReference type="EMBL" id="JACCFL010000001">
    <property type="protein sequence ID" value="NYJ24087.1"/>
    <property type="molecule type" value="Genomic_DNA"/>
</dbReference>
<dbReference type="PROSITE" id="PS50893">
    <property type="entry name" value="ABC_TRANSPORTER_2"/>
    <property type="match status" value="1"/>
</dbReference>
<protein>
    <submittedName>
        <fullName evidence="6">Putative ABC transport system ATP-binding protein</fullName>
    </submittedName>
</protein>
<dbReference type="SMART" id="SM00382">
    <property type="entry name" value="AAA"/>
    <property type="match status" value="1"/>
</dbReference>
<accession>A0A853CTT5</accession>
<organism evidence="6 7">
    <name type="scientific">Leifsonia shinshuensis</name>
    <dbReference type="NCBI Taxonomy" id="150026"/>
    <lineage>
        <taxon>Bacteria</taxon>
        <taxon>Bacillati</taxon>
        <taxon>Actinomycetota</taxon>
        <taxon>Actinomycetes</taxon>
        <taxon>Micrococcales</taxon>
        <taxon>Microbacteriaceae</taxon>
        <taxon>Leifsonia</taxon>
    </lineage>
</organism>
<evidence type="ECO:0000256" key="2">
    <source>
        <dbReference type="ARBA" id="ARBA00022741"/>
    </source>
</evidence>
<evidence type="ECO:0000256" key="3">
    <source>
        <dbReference type="ARBA" id="ARBA00022840"/>
    </source>
</evidence>
<keyword evidence="2" id="KW-0547">Nucleotide-binding</keyword>
<dbReference type="InterPro" id="IPR027417">
    <property type="entry name" value="P-loop_NTPase"/>
</dbReference>
<evidence type="ECO:0000313" key="6">
    <source>
        <dbReference type="EMBL" id="NYJ24087.1"/>
    </source>
</evidence>
<gene>
    <name evidence="6" type="ORF">HNR13_002374</name>
</gene>
<dbReference type="FunFam" id="3.40.50.300:FF:000032">
    <property type="entry name" value="Export ABC transporter ATP-binding protein"/>
    <property type="match status" value="1"/>
</dbReference>
<dbReference type="Pfam" id="PF00005">
    <property type="entry name" value="ABC_tran"/>
    <property type="match status" value="1"/>
</dbReference>
<dbReference type="AlphaFoldDB" id="A0A853CTT5"/>
<dbReference type="GO" id="GO:0022857">
    <property type="term" value="F:transmembrane transporter activity"/>
    <property type="evidence" value="ECO:0007669"/>
    <property type="project" value="UniProtKB-ARBA"/>
</dbReference>
<comment type="caution">
    <text evidence="6">The sequence shown here is derived from an EMBL/GenBank/DDBJ whole genome shotgun (WGS) entry which is preliminary data.</text>
</comment>
<dbReference type="InterPro" id="IPR003593">
    <property type="entry name" value="AAA+_ATPase"/>
</dbReference>
<name>A0A853CTT5_9MICO</name>
<keyword evidence="3 6" id="KW-0067">ATP-binding</keyword>
<dbReference type="GO" id="GO:0098796">
    <property type="term" value="C:membrane protein complex"/>
    <property type="evidence" value="ECO:0007669"/>
    <property type="project" value="UniProtKB-ARBA"/>
</dbReference>
<feature type="domain" description="ABC transporter" evidence="5">
    <location>
        <begin position="9"/>
        <end position="249"/>
    </location>
</feature>
<proteinExistence type="predicted"/>